<dbReference type="InterPro" id="IPR050114">
    <property type="entry name" value="UPF0173_UPF0282_UlaG_hydrolase"/>
</dbReference>
<gene>
    <name evidence="2" type="ORF">F2A31_15615</name>
</gene>
<dbReference type="Gene3D" id="3.60.15.10">
    <property type="entry name" value="Ribonuclease Z/Hydroxyacylglutathione hydrolase-like"/>
    <property type="match status" value="1"/>
</dbReference>
<organism evidence="2 3">
    <name type="scientific">Acinetobacter suaedae</name>
    <dbReference type="NCBI Taxonomy" id="2609668"/>
    <lineage>
        <taxon>Bacteria</taxon>
        <taxon>Pseudomonadati</taxon>
        <taxon>Pseudomonadota</taxon>
        <taxon>Gammaproteobacteria</taxon>
        <taxon>Moraxellales</taxon>
        <taxon>Moraxellaceae</taxon>
        <taxon>Acinetobacter</taxon>
    </lineage>
</organism>
<keyword evidence="3" id="KW-1185">Reference proteome</keyword>
<dbReference type="PANTHER" id="PTHR43546">
    <property type="entry name" value="UPF0173 METAL-DEPENDENT HYDROLASE MJ1163-RELATED"/>
    <property type="match status" value="1"/>
</dbReference>
<dbReference type="GO" id="GO:0016787">
    <property type="term" value="F:hydrolase activity"/>
    <property type="evidence" value="ECO:0007669"/>
    <property type="project" value="UniProtKB-KW"/>
</dbReference>
<name>A0A5P1UW07_9GAMM</name>
<proteinExistence type="predicted"/>
<evidence type="ECO:0000313" key="2">
    <source>
        <dbReference type="EMBL" id="QER41041.1"/>
    </source>
</evidence>
<dbReference type="InterPro" id="IPR036866">
    <property type="entry name" value="RibonucZ/Hydroxyglut_hydro"/>
</dbReference>
<dbReference type="SMART" id="SM00849">
    <property type="entry name" value="Lactamase_B"/>
    <property type="match status" value="1"/>
</dbReference>
<protein>
    <submittedName>
        <fullName evidence="2">MBL fold metallo-hydrolase</fullName>
    </submittedName>
</protein>
<dbReference type="Pfam" id="PF13483">
    <property type="entry name" value="Lactamase_B_3"/>
    <property type="match status" value="1"/>
</dbReference>
<dbReference type="EMBL" id="CP043909">
    <property type="protein sequence ID" value="QER41041.1"/>
    <property type="molecule type" value="Genomic_DNA"/>
</dbReference>
<dbReference type="AlphaFoldDB" id="A0A5P1UW07"/>
<dbReference type="SUPFAM" id="SSF56281">
    <property type="entry name" value="Metallo-hydrolase/oxidoreductase"/>
    <property type="match status" value="1"/>
</dbReference>
<dbReference type="Proteomes" id="UP000325177">
    <property type="component" value="Chromosome"/>
</dbReference>
<dbReference type="PANTHER" id="PTHR43546:SF3">
    <property type="entry name" value="UPF0173 METAL-DEPENDENT HYDROLASE MJ1163"/>
    <property type="match status" value="1"/>
</dbReference>
<keyword evidence="2" id="KW-0378">Hydrolase</keyword>
<evidence type="ECO:0000313" key="3">
    <source>
        <dbReference type="Proteomes" id="UP000325177"/>
    </source>
</evidence>
<reference evidence="2 3" key="1">
    <citation type="submission" date="2019-09" db="EMBL/GenBank/DDBJ databases">
        <title>Acinetobacter sp. C16S1 isolated from saline soil.</title>
        <authorList>
            <person name="Xu L."/>
            <person name="Sun J.-Q."/>
        </authorList>
    </citation>
    <scope>NUCLEOTIDE SEQUENCE [LARGE SCALE GENOMIC DNA]</scope>
    <source>
        <strain evidence="2 3">C16S1</strain>
    </source>
</reference>
<dbReference type="RefSeq" id="WP_150027527.1">
    <property type="nucleotide sequence ID" value="NZ_CP043909.1"/>
</dbReference>
<dbReference type="KEGG" id="asue:F2A31_15615"/>
<sequence>MLKYLLKKPDITWSAMSPALASTESLAIKYLGTAGFILSDRNRTVVLDPFISRPSLWHTLTQPLLSDPGLVQQYIPHADDVLIGHAHYDHILDAPEVCKQTGARLIGARASLMYARSAGLSEQQMLETKGREIIECGKWQVVGLPSIHGKALFGRVPLPGDMTTPPPYPPKFHHLRHGQVFNWWINTGKLTVVHIDSADFIEQELQGRQADIVCLCAIGRKYRPNYVKDVVRLLKPKYIIPCHWDTMVTPIDQPPQLLPGVNIPEFLDEIKACGVEPLFMPILGELYFDQATEV</sequence>
<dbReference type="InterPro" id="IPR001279">
    <property type="entry name" value="Metallo-B-lactamas"/>
</dbReference>
<evidence type="ECO:0000259" key="1">
    <source>
        <dbReference type="SMART" id="SM00849"/>
    </source>
</evidence>
<accession>A0A5P1UW07</accession>
<feature type="domain" description="Metallo-beta-lactamase" evidence="1">
    <location>
        <begin position="32"/>
        <end position="243"/>
    </location>
</feature>